<keyword evidence="7 8" id="KW-0472">Membrane</keyword>
<feature type="transmembrane region" description="Helical" evidence="8">
    <location>
        <begin position="332"/>
        <end position="351"/>
    </location>
</feature>
<dbReference type="PANTHER" id="PTHR24223:SF181">
    <property type="entry name" value="ABC TRANSPORTER C FAMILY MEMBER 3"/>
    <property type="match status" value="1"/>
</dbReference>
<evidence type="ECO:0000256" key="5">
    <source>
        <dbReference type="ARBA" id="ARBA00022840"/>
    </source>
</evidence>
<dbReference type="Gene3D" id="3.40.50.300">
    <property type="entry name" value="P-loop containing nucleotide triphosphate hydrolases"/>
    <property type="match status" value="1"/>
</dbReference>
<evidence type="ECO:0000313" key="11">
    <source>
        <dbReference type="Proteomes" id="UP001642487"/>
    </source>
</evidence>
<reference evidence="10 11" key="1">
    <citation type="submission" date="2024-03" db="EMBL/GenBank/DDBJ databases">
        <authorList>
            <person name="Gkanogiannis A."/>
            <person name="Becerra Lopez-Lavalle L."/>
        </authorList>
    </citation>
    <scope>NUCLEOTIDE SEQUENCE [LARGE SCALE GENOMIC DNA]</scope>
</reference>
<keyword evidence="6 8" id="KW-1133">Transmembrane helix</keyword>
<dbReference type="Gene3D" id="1.20.1560.10">
    <property type="entry name" value="ABC transporter type 1, transmembrane domain"/>
    <property type="match status" value="1"/>
</dbReference>
<evidence type="ECO:0000256" key="8">
    <source>
        <dbReference type="SAM" id="Phobius"/>
    </source>
</evidence>
<dbReference type="EMBL" id="OZ021735">
    <property type="protein sequence ID" value="CAK9308686.1"/>
    <property type="molecule type" value="Genomic_DNA"/>
</dbReference>
<organism evidence="10 11">
    <name type="scientific">Citrullus colocynthis</name>
    <name type="common">colocynth</name>
    <dbReference type="NCBI Taxonomy" id="252529"/>
    <lineage>
        <taxon>Eukaryota</taxon>
        <taxon>Viridiplantae</taxon>
        <taxon>Streptophyta</taxon>
        <taxon>Embryophyta</taxon>
        <taxon>Tracheophyta</taxon>
        <taxon>Spermatophyta</taxon>
        <taxon>Magnoliopsida</taxon>
        <taxon>eudicotyledons</taxon>
        <taxon>Gunneridae</taxon>
        <taxon>Pentapetalae</taxon>
        <taxon>rosids</taxon>
        <taxon>fabids</taxon>
        <taxon>Cucurbitales</taxon>
        <taxon>Cucurbitaceae</taxon>
        <taxon>Benincaseae</taxon>
        <taxon>Citrullus</taxon>
    </lineage>
</organism>
<evidence type="ECO:0000256" key="6">
    <source>
        <dbReference type="ARBA" id="ARBA00022989"/>
    </source>
</evidence>
<dbReference type="Pfam" id="PF00664">
    <property type="entry name" value="ABC_membrane"/>
    <property type="match status" value="1"/>
</dbReference>
<keyword evidence="3 8" id="KW-0812">Transmembrane</keyword>
<feature type="domain" description="ABC transmembrane type-1" evidence="9">
    <location>
        <begin position="194"/>
        <end position="474"/>
    </location>
</feature>
<keyword evidence="11" id="KW-1185">Reference proteome</keyword>
<gene>
    <name evidence="10" type="ORF">CITCOLO1_LOCUS200</name>
</gene>
<feature type="transmembrane region" description="Helical" evidence="8">
    <location>
        <begin position="52"/>
        <end position="72"/>
    </location>
</feature>
<dbReference type="InterPro" id="IPR003439">
    <property type="entry name" value="ABC_transporter-like_ATP-bd"/>
</dbReference>
<dbReference type="InterPro" id="IPR036640">
    <property type="entry name" value="ABC1_TM_sf"/>
</dbReference>
<dbReference type="InterPro" id="IPR011527">
    <property type="entry name" value="ABC1_TM_dom"/>
</dbReference>
<dbReference type="SUPFAM" id="SSF52540">
    <property type="entry name" value="P-loop containing nucleoside triphosphate hydrolases"/>
    <property type="match status" value="1"/>
</dbReference>
<dbReference type="Pfam" id="PF00005">
    <property type="entry name" value="ABC_tran"/>
    <property type="match status" value="1"/>
</dbReference>
<evidence type="ECO:0000313" key="10">
    <source>
        <dbReference type="EMBL" id="CAK9308686.1"/>
    </source>
</evidence>
<accession>A0ABP0XKJ9</accession>
<keyword evidence="5" id="KW-0067">ATP-binding</keyword>
<evidence type="ECO:0000259" key="9">
    <source>
        <dbReference type="PROSITE" id="PS50929"/>
    </source>
</evidence>
<dbReference type="PROSITE" id="PS50929">
    <property type="entry name" value="ABC_TM1F"/>
    <property type="match status" value="1"/>
</dbReference>
<evidence type="ECO:0000256" key="2">
    <source>
        <dbReference type="ARBA" id="ARBA00022448"/>
    </source>
</evidence>
<evidence type="ECO:0000256" key="7">
    <source>
        <dbReference type="ARBA" id="ARBA00023136"/>
    </source>
</evidence>
<proteinExistence type="predicted"/>
<keyword evidence="4" id="KW-0547">Nucleotide-binding</keyword>
<name>A0ABP0XKJ9_9ROSI</name>
<dbReference type="CDD" id="cd18579">
    <property type="entry name" value="ABC_6TM_ABCC_D1"/>
    <property type="match status" value="1"/>
</dbReference>
<dbReference type="Proteomes" id="UP001642487">
    <property type="component" value="Chromosome 1"/>
</dbReference>
<feature type="transmembrane region" description="Helical" evidence="8">
    <location>
        <begin position="232"/>
        <end position="254"/>
    </location>
</feature>
<evidence type="ECO:0000256" key="3">
    <source>
        <dbReference type="ARBA" id="ARBA00022692"/>
    </source>
</evidence>
<dbReference type="InterPro" id="IPR044746">
    <property type="entry name" value="ABCC_6TM_D1"/>
</dbReference>
<dbReference type="PROSITE" id="PS51257">
    <property type="entry name" value="PROKAR_LIPOPROTEIN"/>
    <property type="match status" value="1"/>
</dbReference>
<evidence type="ECO:0000256" key="1">
    <source>
        <dbReference type="ARBA" id="ARBA00004141"/>
    </source>
</evidence>
<comment type="subcellular location">
    <subcellularLocation>
        <location evidence="1">Membrane</location>
        <topology evidence="1">Multi-pass membrane protein</topology>
    </subcellularLocation>
</comment>
<evidence type="ECO:0000256" key="4">
    <source>
        <dbReference type="ARBA" id="ARBA00022741"/>
    </source>
</evidence>
<feature type="transmembrane region" description="Helical" evidence="8">
    <location>
        <begin position="193"/>
        <end position="212"/>
    </location>
</feature>
<feature type="transmembrane region" description="Helical" evidence="8">
    <location>
        <begin position="307"/>
        <end position="326"/>
    </location>
</feature>
<dbReference type="SUPFAM" id="SSF90123">
    <property type="entry name" value="ABC transporter transmembrane region"/>
    <property type="match status" value="1"/>
</dbReference>
<dbReference type="PANTHER" id="PTHR24223">
    <property type="entry name" value="ATP-BINDING CASSETTE SUB-FAMILY C"/>
    <property type="match status" value="1"/>
</dbReference>
<keyword evidence="2" id="KW-0813">Transport</keyword>
<feature type="transmembrane region" description="Helical" evidence="8">
    <location>
        <begin position="118"/>
        <end position="136"/>
    </location>
</feature>
<dbReference type="InterPro" id="IPR050173">
    <property type="entry name" value="ABC_transporter_C-like"/>
</dbReference>
<dbReference type="InterPro" id="IPR027417">
    <property type="entry name" value="P-loop_NTPase"/>
</dbReference>
<protein>
    <recommendedName>
        <fullName evidence="9">ABC transmembrane type-1 domain-containing protein</fullName>
    </recommendedName>
</protein>
<sequence>MGRTVSQVPKTGKSKFAIHLRVWWVSNFAVSCNCLSVDSVHYKQIHSLPIRYLVSDVMSIVSGLLIIYVGFFGKSVSEQDPLEEHRLNGETRSTTLGNCSVEPNNCKVDETVTPYESAGIFSILSFSWMGPLIAMGNKKTLDLEDIPQLASCDAVSETFRILRNKLEPECGTIDRVTNLSLVKGLFYLAWKEIILTAAFAFISTWATYVGPYLIDTFVHYLNGHRDFEYEGYILVCVFLLEKLVECVTIRHWFFRVQQVRMKLRAALVAMIYNKSLTLSCQSRQRHTSGEIINFIAVDAERICDFSWYMHDVWLVVFEVGFALLVLYKSLGLASIAAFVATTAIMLINIPLGKLQEKFQDKIMESKDIRMKATSEILRNMRILKPQGWEMKFLSKISQLRNIEVCWLKKFHYTLSGTTFVFWGTPTFVSVVNFGTCMLLGIPLESGKVLSALATFRILEEPIYNLPDTISMVVQTKVSLDRIVSFLRLDNLKFATIERLPRGSSTTAVEIVNGNFSWDSSSSNPKLQDINFKIERGMRVAVCGTVGSGKSSLISCILGELPKISGNLRVCGSKPYVAQSPWI</sequence>